<dbReference type="Proteomes" id="UP000250831">
    <property type="component" value="Unassembled WGS sequence"/>
</dbReference>
<accession>A0A363NQQ4</accession>
<evidence type="ECO:0000313" key="4">
    <source>
        <dbReference type="Proteomes" id="UP000250831"/>
    </source>
</evidence>
<dbReference type="Pfam" id="PF14905">
    <property type="entry name" value="OMP_b-brl_3"/>
    <property type="match status" value="1"/>
</dbReference>
<dbReference type="RefSeq" id="WP_108635326.1">
    <property type="nucleotide sequence ID" value="NZ_QCXX01000005.1"/>
</dbReference>
<dbReference type="GO" id="GO:0030246">
    <property type="term" value="F:carbohydrate binding"/>
    <property type="evidence" value="ECO:0007669"/>
    <property type="project" value="InterPro"/>
</dbReference>
<evidence type="ECO:0000259" key="2">
    <source>
        <dbReference type="Pfam" id="PF14905"/>
    </source>
</evidence>
<proteinExistence type="predicted"/>
<keyword evidence="4" id="KW-1185">Reference proteome</keyword>
<dbReference type="AlphaFoldDB" id="A0A363NQQ4"/>
<comment type="caution">
    <text evidence="3">The sequence shown here is derived from an EMBL/GenBank/DDBJ whole genome shotgun (WGS) entry which is preliminary data.</text>
</comment>
<dbReference type="OrthoDB" id="1086219at2"/>
<dbReference type="Gene3D" id="2.60.40.1120">
    <property type="entry name" value="Carboxypeptidase-like, regulatory domain"/>
    <property type="match status" value="1"/>
</dbReference>
<keyword evidence="1" id="KW-0732">Signal</keyword>
<feature type="chain" id="PRO_5016784190" description="Outer membrane protein beta-barrel domain-containing protein" evidence="1">
    <location>
        <begin position="23"/>
        <end position="930"/>
    </location>
</feature>
<name>A0A363NQQ4_9SPHI</name>
<dbReference type="SUPFAM" id="SSF49452">
    <property type="entry name" value="Starch-binding domain-like"/>
    <property type="match status" value="1"/>
</dbReference>
<protein>
    <recommendedName>
        <fullName evidence="2">Outer membrane protein beta-barrel domain-containing protein</fullName>
    </recommendedName>
</protein>
<dbReference type="SUPFAM" id="SSF56935">
    <property type="entry name" value="Porins"/>
    <property type="match status" value="1"/>
</dbReference>
<sequence length="930" mass="105176">MKLTYSLVLFLILSAFSSISYAQHRLVGTVVDGKDQAKLHQASVALLNPRDSILIKFDRTKENGTFQIANLDTGVYKIVVSYPQYADLVKDIHITAKDYDIGLIALSKAALLLEEVQVNGRIPVVIKGDTIEYDAGSFKVEKDAKVDDLLRVLPGITIDGTGKITAQGKEVKRVLLDGEEFFGDDPTLITKNIRSDMVSKVQVYEKKSDLAVRTGVDDGERTQTIDIKLKEDKKKGMFGQAIAGAGTDKYYGGKVMLNKFKGSQKIAAYGILANDGMVGLGFEDSQKYGVGGSGNVQMMDGGGIMISSGGDETEGGWDGRYRGGGVPKALNMGISYSDKSKDDKHKINVNYKRSQIDVNNTSTYNAQNNLPERAQIDSNITRSENENRANVANLRYDYKLDSLADLTVNMGFNKSSRDNLSEAEAYQKTLDGKDITRTKSRTDLNSDQDKFNVNAMLTRRFKKERRSITFNVNANTDQNNSDTKYFSENIFFNDNRTDTIDQLKKDKLRNNTYGASLTYIEPLSKRITGSIGYSFSSNKSETLNQSFNRDSITHQYTVLDESVLNDFNFSSLKNSVNTALNYKTNTWTVNLSNRTDFEAVKRTYNNLNTVLQRDQTSIRPSLNVNYKISKTKNIGFNYNGQTVQPSLTQIEPLKQNSQPLVEYLDNPDLKAGFNNSYSLNYNSYKQIKDQSFYFYISANQGKRNINSSVRYNLEDGTRQISFVNIDKDNWRFYGSGSYNFMLKKKWGLKMNMGMNAEYNSQYSYLSLLNEEPRLNRNKTWSIGPEIGFNRYKANKMDFYISLSPGVEQMDSYLQPELNQTTFKFNSYAQATYYLPKDFKISVSMQQNYQAATKTLQSINMLNMNGYISKKFLKDKSLEAQLFVNDILNKNIGVRRYQDGTAFVQTSNDVLRRYGMLKVIYNFTTMKGGDK</sequence>
<feature type="signal peptide" evidence="1">
    <location>
        <begin position="1"/>
        <end position="22"/>
    </location>
</feature>
<feature type="domain" description="Outer membrane protein beta-barrel" evidence="2">
    <location>
        <begin position="459"/>
        <end position="920"/>
    </location>
</feature>
<dbReference type="EMBL" id="QCXX01000005">
    <property type="protein sequence ID" value="PUV22991.1"/>
    <property type="molecule type" value="Genomic_DNA"/>
</dbReference>
<reference evidence="3 4" key="1">
    <citation type="submission" date="2018-04" db="EMBL/GenBank/DDBJ databases">
        <title>Sphingobacterium sp. M46 Genome.</title>
        <authorList>
            <person name="Cheng J."/>
            <person name="Li Y."/>
        </authorList>
    </citation>
    <scope>NUCLEOTIDE SEQUENCE [LARGE SCALE GENOMIC DNA]</scope>
    <source>
        <strain evidence="3 4">M46</strain>
    </source>
</reference>
<evidence type="ECO:0000256" key="1">
    <source>
        <dbReference type="SAM" id="SignalP"/>
    </source>
</evidence>
<dbReference type="InterPro" id="IPR041700">
    <property type="entry name" value="OMP_b-brl_3"/>
</dbReference>
<gene>
    <name evidence="3" type="ORF">DCO56_18915</name>
</gene>
<evidence type="ECO:0000313" key="3">
    <source>
        <dbReference type="EMBL" id="PUV22991.1"/>
    </source>
</evidence>
<dbReference type="InterPro" id="IPR013784">
    <property type="entry name" value="Carb-bd-like_fold"/>
</dbReference>
<organism evidence="3 4">
    <name type="scientific">Sphingobacterium athyrii</name>
    <dbReference type="NCBI Taxonomy" id="2152717"/>
    <lineage>
        <taxon>Bacteria</taxon>
        <taxon>Pseudomonadati</taxon>
        <taxon>Bacteroidota</taxon>
        <taxon>Sphingobacteriia</taxon>
        <taxon>Sphingobacteriales</taxon>
        <taxon>Sphingobacteriaceae</taxon>
        <taxon>Sphingobacterium</taxon>
    </lineage>
</organism>
<dbReference type="Pfam" id="PF13620">
    <property type="entry name" value="CarboxypepD_reg"/>
    <property type="match status" value="1"/>
</dbReference>